<evidence type="ECO:0000259" key="7">
    <source>
        <dbReference type="PROSITE" id="PS50052"/>
    </source>
</evidence>
<keyword evidence="9" id="KW-1185">Reference proteome</keyword>
<organism evidence="8 9">
    <name type="scientific">Ramazzottius varieornatus</name>
    <name type="common">Water bear</name>
    <name type="synonym">Tardigrade</name>
    <dbReference type="NCBI Taxonomy" id="947166"/>
    <lineage>
        <taxon>Eukaryota</taxon>
        <taxon>Metazoa</taxon>
        <taxon>Ecdysozoa</taxon>
        <taxon>Tardigrada</taxon>
        <taxon>Eutardigrada</taxon>
        <taxon>Parachela</taxon>
        <taxon>Hypsibioidea</taxon>
        <taxon>Ramazzottiidae</taxon>
        <taxon>Ramazzottius</taxon>
    </lineage>
</organism>
<evidence type="ECO:0000256" key="5">
    <source>
        <dbReference type="ARBA" id="ARBA00022777"/>
    </source>
</evidence>
<evidence type="ECO:0000256" key="4">
    <source>
        <dbReference type="ARBA" id="ARBA00022741"/>
    </source>
</evidence>
<gene>
    <name evidence="8" type="primary">RvY_06969-1</name>
    <name evidence="8" type="synonym">RvY_06969.1</name>
    <name evidence="8" type="ORF">RvY_06969</name>
</gene>
<keyword evidence="3" id="KW-0808">Transferase</keyword>
<evidence type="ECO:0000313" key="8">
    <source>
        <dbReference type="EMBL" id="GAU95335.1"/>
    </source>
</evidence>
<dbReference type="EMBL" id="BDGG01000003">
    <property type="protein sequence ID" value="GAU95335.1"/>
    <property type="molecule type" value="Genomic_DNA"/>
</dbReference>
<reference evidence="8 9" key="1">
    <citation type="journal article" date="2016" name="Nat. Commun.">
        <title>Extremotolerant tardigrade genome and improved radiotolerance of human cultured cells by tardigrade-unique protein.</title>
        <authorList>
            <person name="Hashimoto T."/>
            <person name="Horikawa D.D."/>
            <person name="Saito Y."/>
            <person name="Kuwahara H."/>
            <person name="Kozuka-Hata H."/>
            <person name="Shin-I T."/>
            <person name="Minakuchi Y."/>
            <person name="Ohishi K."/>
            <person name="Motoyama A."/>
            <person name="Aizu T."/>
            <person name="Enomoto A."/>
            <person name="Kondo K."/>
            <person name="Tanaka S."/>
            <person name="Hara Y."/>
            <person name="Koshikawa S."/>
            <person name="Sagara H."/>
            <person name="Miura T."/>
            <person name="Yokobori S."/>
            <person name="Miyagawa K."/>
            <person name="Suzuki Y."/>
            <person name="Kubo T."/>
            <person name="Oyama M."/>
            <person name="Kohara Y."/>
            <person name="Fujiyama A."/>
            <person name="Arakawa K."/>
            <person name="Katayama T."/>
            <person name="Toyoda A."/>
            <person name="Kunieda T."/>
        </authorList>
    </citation>
    <scope>NUCLEOTIDE SEQUENCE [LARGE SCALE GENOMIC DNA]</scope>
    <source>
        <strain evidence="8 9">YOKOZUNA-1</strain>
    </source>
</reference>
<dbReference type="InterPro" id="IPR027417">
    <property type="entry name" value="P-loop_NTPase"/>
</dbReference>
<dbReference type="SMART" id="SM00072">
    <property type="entry name" value="GuKc"/>
    <property type="match status" value="1"/>
</dbReference>
<dbReference type="InterPro" id="IPR017665">
    <property type="entry name" value="Guanylate_kinase"/>
</dbReference>
<sequence length="259" mass="28403">MHVRGTVLMLKTTQHVPRLVSRASSTVMSVYSAPTPITTNFHVPSAGMATAAVARVVEKTPRPVVLSGPSGCGKSTLINRLINEIGKDKLGFSVSHTTRGPRPGEKDTVDYHFVTREEFEKAIEDKEFVEHAIFSGNRYGTSKKAILDVLQHGKLCLLDIDSQGVKSIKGTDLNPVLVFIKPPSLEVLEMRLRSRGTETEEAIQKRLATAGTEMEFGNTPGVYDHIIINDDLEVAYKQLKSIIDQVMRDNSASIKEGSS</sequence>
<dbReference type="OrthoDB" id="6334211at2759"/>
<dbReference type="CDD" id="cd00071">
    <property type="entry name" value="GMPK"/>
    <property type="match status" value="1"/>
</dbReference>
<dbReference type="HAMAP" id="MF_00328">
    <property type="entry name" value="Guanylate_kinase"/>
    <property type="match status" value="1"/>
</dbReference>
<keyword evidence="6" id="KW-0067">ATP-binding</keyword>
<evidence type="ECO:0000256" key="1">
    <source>
        <dbReference type="ARBA" id="ARBA00005790"/>
    </source>
</evidence>
<dbReference type="AlphaFoldDB" id="A0A1D1V3Q7"/>
<dbReference type="GO" id="GO:0004385">
    <property type="term" value="F:GMP kinase activity"/>
    <property type="evidence" value="ECO:0007669"/>
    <property type="project" value="UniProtKB-EC"/>
</dbReference>
<dbReference type="NCBIfam" id="TIGR03263">
    <property type="entry name" value="guanyl_kin"/>
    <property type="match status" value="1"/>
</dbReference>
<evidence type="ECO:0000256" key="2">
    <source>
        <dbReference type="ARBA" id="ARBA00012961"/>
    </source>
</evidence>
<dbReference type="PANTHER" id="PTHR23117">
    <property type="entry name" value="GUANYLATE KINASE-RELATED"/>
    <property type="match status" value="1"/>
</dbReference>
<keyword evidence="4" id="KW-0547">Nucleotide-binding</keyword>
<dbReference type="Gene3D" id="3.40.50.300">
    <property type="entry name" value="P-loop containing nucleotide triphosphate hydrolases"/>
    <property type="match status" value="1"/>
</dbReference>
<dbReference type="FunFam" id="3.40.50.300:FF:000776">
    <property type="entry name" value="Guanylate kinase 2"/>
    <property type="match status" value="1"/>
</dbReference>
<dbReference type="PROSITE" id="PS50052">
    <property type="entry name" value="GUANYLATE_KINASE_2"/>
    <property type="match status" value="1"/>
</dbReference>
<evidence type="ECO:0000256" key="3">
    <source>
        <dbReference type="ARBA" id="ARBA00022679"/>
    </source>
</evidence>
<dbReference type="EC" id="2.7.4.8" evidence="2"/>
<dbReference type="PANTHER" id="PTHR23117:SF13">
    <property type="entry name" value="GUANYLATE KINASE"/>
    <property type="match status" value="1"/>
</dbReference>
<keyword evidence="5" id="KW-0418">Kinase</keyword>
<evidence type="ECO:0000313" key="9">
    <source>
        <dbReference type="Proteomes" id="UP000186922"/>
    </source>
</evidence>
<dbReference type="GO" id="GO:0005524">
    <property type="term" value="F:ATP binding"/>
    <property type="evidence" value="ECO:0007669"/>
    <property type="project" value="UniProtKB-KW"/>
</dbReference>
<dbReference type="InterPro" id="IPR008144">
    <property type="entry name" value="Guanylate_kin-like_dom"/>
</dbReference>
<dbReference type="STRING" id="947166.A0A1D1V3Q7"/>
<dbReference type="InterPro" id="IPR008145">
    <property type="entry name" value="GK/Ca_channel_bsu"/>
</dbReference>
<protein>
    <recommendedName>
        <fullName evidence="2">guanylate kinase</fullName>
        <ecNumber evidence="2">2.7.4.8</ecNumber>
    </recommendedName>
</protein>
<dbReference type="GO" id="GO:0005829">
    <property type="term" value="C:cytosol"/>
    <property type="evidence" value="ECO:0007669"/>
    <property type="project" value="TreeGrafter"/>
</dbReference>
<comment type="similarity">
    <text evidence="1">Belongs to the guanylate kinase family.</text>
</comment>
<dbReference type="Pfam" id="PF00625">
    <property type="entry name" value="Guanylate_kin"/>
    <property type="match status" value="1"/>
</dbReference>
<comment type="caution">
    <text evidence="8">The sequence shown here is derived from an EMBL/GenBank/DDBJ whole genome shotgun (WGS) entry which is preliminary data.</text>
</comment>
<proteinExistence type="inferred from homology"/>
<feature type="domain" description="Guanylate kinase-like" evidence="7">
    <location>
        <begin position="61"/>
        <end position="244"/>
    </location>
</feature>
<evidence type="ECO:0000256" key="6">
    <source>
        <dbReference type="ARBA" id="ARBA00022840"/>
    </source>
</evidence>
<accession>A0A1D1V3Q7</accession>
<name>A0A1D1V3Q7_RAMVA</name>
<dbReference type="Proteomes" id="UP000186922">
    <property type="component" value="Unassembled WGS sequence"/>
</dbReference>
<dbReference type="SUPFAM" id="SSF52540">
    <property type="entry name" value="P-loop containing nucleoside triphosphate hydrolases"/>
    <property type="match status" value="1"/>
</dbReference>